<feature type="compositionally biased region" description="Acidic residues" evidence="1">
    <location>
        <begin position="368"/>
        <end position="378"/>
    </location>
</feature>
<evidence type="ECO:0000313" key="3">
    <source>
        <dbReference type="EMBL" id="OQD85724.1"/>
    </source>
</evidence>
<feature type="compositionally biased region" description="Polar residues" evidence="1">
    <location>
        <begin position="281"/>
        <end position="300"/>
    </location>
</feature>
<evidence type="ECO:0000313" key="4">
    <source>
        <dbReference type="Proteomes" id="UP000191672"/>
    </source>
</evidence>
<organism evidence="3 4">
    <name type="scientific">Penicillium antarcticum</name>
    <dbReference type="NCBI Taxonomy" id="416450"/>
    <lineage>
        <taxon>Eukaryota</taxon>
        <taxon>Fungi</taxon>
        <taxon>Dikarya</taxon>
        <taxon>Ascomycota</taxon>
        <taxon>Pezizomycotina</taxon>
        <taxon>Eurotiomycetes</taxon>
        <taxon>Eurotiomycetidae</taxon>
        <taxon>Eurotiales</taxon>
        <taxon>Aspergillaceae</taxon>
        <taxon>Penicillium</taxon>
    </lineage>
</organism>
<name>A0A1V6Q933_9EURO</name>
<keyword evidence="4" id="KW-1185">Reference proteome</keyword>
<feature type="compositionally biased region" description="Polar residues" evidence="1">
    <location>
        <begin position="352"/>
        <end position="367"/>
    </location>
</feature>
<feature type="compositionally biased region" description="Polar residues" evidence="1">
    <location>
        <begin position="190"/>
        <end position="206"/>
    </location>
</feature>
<feature type="domain" description="Transcription elongation factor Eaf N-terminal" evidence="2">
    <location>
        <begin position="18"/>
        <end position="123"/>
    </location>
</feature>
<feature type="compositionally biased region" description="Polar residues" evidence="1">
    <location>
        <begin position="398"/>
        <end position="409"/>
    </location>
</feature>
<feature type="compositionally biased region" description="Acidic residues" evidence="1">
    <location>
        <begin position="412"/>
        <end position="422"/>
    </location>
</feature>
<comment type="caution">
    <text evidence="3">The sequence shown here is derived from an EMBL/GenBank/DDBJ whole genome shotgun (WGS) entry which is preliminary data.</text>
</comment>
<dbReference type="Proteomes" id="UP000191672">
    <property type="component" value="Unassembled WGS sequence"/>
</dbReference>
<evidence type="ECO:0000256" key="1">
    <source>
        <dbReference type="SAM" id="MobiDB-lite"/>
    </source>
</evidence>
<dbReference type="Pfam" id="PF09816">
    <property type="entry name" value="EAF"/>
    <property type="match status" value="1"/>
</dbReference>
<evidence type="ECO:0000259" key="2">
    <source>
        <dbReference type="Pfam" id="PF09816"/>
    </source>
</evidence>
<feature type="compositionally biased region" description="Polar residues" evidence="1">
    <location>
        <begin position="326"/>
        <end position="335"/>
    </location>
</feature>
<feature type="compositionally biased region" description="Basic and acidic residues" evidence="1">
    <location>
        <begin position="388"/>
        <end position="397"/>
    </location>
</feature>
<feature type="compositionally biased region" description="Low complexity" evidence="1">
    <location>
        <begin position="301"/>
        <end position="310"/>
    </location>
</feature>
<dbReference type="EMBL" id="MDYN01000009">
    <property type="protein sequence ID" value="OQD85724.1"/>
    <property type="molecule type" value="Genomic_DNA"/>
</dbReference>
<proteinExistence type="predicted"/>
<feature type="region of interest" description="Disordered" evidence="1">
    <location>
        <begin position="141"/>
        <end position="422"/>
    </location>
</feature>
<feature type="compositionally biased region" description="Low complexity" evidence="1">
    <location>
        <begin position="254"/>
        <end position="271"/>
    </location>
</feature>
<dbReference type="AlphaFoldDB" id="A0A1V6Q933"/>
<accession>A0A1V6Q933</accession>
<feature type="compositionally biased region" description="Low complexity" evidence="1">
    <location>
        <begin position="234"/>
        <end position="244"/>
    </location>
</feature>
<dbReference type="STRING" id="416450.A0A1V6Q933"/>
<gene>
    <name evidence="3" type="ORF">PENANT_c009G03561</name>
</gene>
<protein>
    <recommendedName>
        <fullName evidence="2">Transcription elongation factor Eaf N-terminal domain-containing protein</fullName>
    </recommendedName>
</protein>
<dbReference type="InterPro" id="IPR019194">
    <property type="entry name" value="Tscrpt_elong_fac_Eaf_N"/>
</dbReference>
<sequence>MATPTLSAMIDPTKQAEYPIVLGERLAQRSDTSSLVNINYNYKSKSATPQHRSTITPSQSQDLYDLSVTDKAPNADHALAWSYKGSEDPSSEQNLVLVFDPERKVFVLEPVSTSFNFNLRSAPGKTEKQVREQYEQLQIKYEDEPTNSGEDRHAGDTSDDEGPADPDNPYDWRHYLPKNRGPDNKYCLPSHNTTPEPSIASRSNTPVIAATKPVAAKPFPRPKPQANPLRQKKPAATPAAVKPPAAKPSPKPAEPASQPASQPTSQAASQPEILEIEDSRSSVSDAETGSQQAGQSPSSNIIIDGDLIIDMGSPPPSRSFKVNPAYFSSNNTPANDENGEEEMGEFRLPSPVGTTAHPTSSAPAGQTQEDEVEDDDALAAEMEAAFEESAREEEARSHQYSQPTTSRQYVPSDDESEVSEEE</sequence>
<reference evidence="4" key="1">
    <citation type="journal article" date="2017" name="Nat. Microbiol.">
        <title>Global analysis of biosynthetic gene clusters reveals vast potential of secondary metabolite production in Penicillium species.</title>
        <authorList>
            <person name="Nielsen J.C."/>
            <person name="Grijseels S."/>
            <person name="Prigent S."/>
            <person name="Ji B."/>
            <person name="Dainat J."/>
            <person name="Nielsen K.F."/>
            <person name="Frisvad J.C."/>
            <person name="Workman M."/>
            <person name="Nielsen J."/>
        </authorList>
    </citation>
    <scope>NUCLEOTIDE SEQUENCE [LARGE SCALE GENOMIC DNA]</scope>
    <source>
        <strain evidence="4">IBT 31811</strain>
    </source>
</reference>